<evidence type="ECO:0000313" key="2">
    <source>
        <dbReference type="EMBL" id="MFC4161781.1"/>
    </source>
</evidence>
<keyword evidence="3" id="KW-1185">Reference proteome</keyword>
<organism evidence="2 3">
    <name type="scientific">Chitinimonas lacunae</name>
    <dbReference type="NCBI Taxonomy" id="1963018"/>
    <lineage>
        <taxon>Bacteria</taxon>
        <taxon>Pseudomonadati</taxon>
        <taxon>Pseudomonadota</taxon>
        <taxon>Betaproteobacteria</taxon>
        <taxon>Neisseriales</taxon>
        <taxon>Chitinibacteraceae</taxon>
        <taxon>Chitinimonas</taxon>
    </lineage>
</organism>
<reference evidence="3" key="1">
    <citation type="journal article" date="2019" name="Int. J. Syst. Evol. Microbiol.">
        <title>The Global Catalogue of Microorganisms (GCM) 10K type strain sequencing project: providing services to taxonomists for standard genome sequencing and annotation.</title>
        <authorList>
            <consortium name="The Broad Institute Genomics Platform"/>
            <consortium name="The Broad Institute Genome Sequencing Center for Infectious Disease"/>
            <person name="Wu L."/>
            <person name="Ma J."/>
        </authorList>
    </citation>
    <scope>NUCLEOTIDE SEQUENCE [LARGE SCALE GENOMIC DNA]</scope>
    <source>
        <strain evidence="3">LMG 29894</strain>
    </source>
</reference>
<sequence length="124" mass="13769">MNSLILTSTAIGVTLCAVIVFLVRRDHLQIRRALFWLLIAAGALLFGLFPQLSDWLAQRTGVAYPPMLVAVAALAIFAVKLLLVDMSNTRMEHDLRRLNQRLALYEAMLESTGRSVTDSAVERS</sequence>
<keyword evidence="1" id="KW-0812">Transmembrane</keyword>
<dbReference type="InterPro" id="IPR019277">
    <property type="entry name" value="DUF2304"/>
</dbReference>
<evidence type="ECO:0000313" key="3">
    <source>
        <dbReference type="Proteomes" id="UP001595791"/>
    </source>
</evidence>
<keyword evidence="1" id="KW-1133">Transmembrane helix</keyword>
<gene>
    <name evidence="2" type="ORF">ACFOW7_20805</name>
</gene>
<comment type="caution">
    <text evidence="2">The sequence shown here is derived from an EMBL/GenBank/DDBJ whole genome shotgun (WGS) entry which is preliminary data.</text>
</comment>
<evidence type="ECO:0000256" key="1">
    <source>
        <dbReference type="SAM" id="Phobius"/>
    </source>
</evidence>
<feature type="transmembrane region" description="Helical" evidence="1">
    <location>
        <begin position="6"/>
        <end position="23"/>
    </location>
</feature>
<dbReference type="EMBL" id="JBHSBU010000002">
    <property type="protein sequence ID" value="MFC4161781.1"/>
    <property type="molecule type" value="Genomic_DNA"/>
</dbReference>
<dbReference type="Pfam" id="PF10066">
    <property type="entry name" value="DUF2304"/>
    <property type="match status" value="1"/>
</dbReference>
<protein>
    <submittedName>
        <fullName evidence="2">DUF2304 domain-containing protein</fullName>
    </submittedName>
</protein>
<proteinExistence type="predicted"/>
<dbReference type="RefSeq" id="WP_378168289.1">
    <property type="nucleotide sequence ID" value="NZ_JBHSBU010000002.1"/>
</dbReference>
<feature type="transmembrane region" description="Helical" evidence="1">
    <location>
        <begin position="35"/>
        <end position="52"/>
    </location>
</feature>
<dbReference type="Proteomes" id="UP001595791">
    <property type="component" value="Unassembled WGS sequence"/>
</dbReference>
<name>A0ABV8MWU6_9NEIS</name>
<keyword evidence="1" id="KW-0472">Membrane</keyword>
<accession>A0ABV8MWU6</accession>
<feature type="transmembrane region" description="Helical" evidence="1">
    <location>
        <begin position="64"/>
        <end position="83"/>
    </location>
</feature>